<dbReference type="EMBL" id="VSSQ01042366">
    <property type="protein sequence ID" value="MPM95933.1"/>
    <property type="molecule type" value="Genomic_DNA"/>
</dbReference>
<accession>A0A645E544</accession>
<dbReference type="AlphaFoldDB" id="A0A645E544"/>
<proteinExistence type="predicted"/>
<protein>
    <submittedName>
        <fullName evidence="1">Uncharacterized protein</fullName>
    </submittedName>
</protein>
<sequence length="85" mass="9331">MICRKMQIFGHQLVDQITVGHIFIFRHLAQNVGLGGLVDGQPSGVEQVFHLCGTVVRFDLGRDGGNGAAHLSADRFQFFIRHGKG</sequence>
<name>A0A645E544_9ZZZZ</name>
<organism evidence="1">
    <name type="scientific">bioreactor metagenome</name>
    <dbReference type="NCBI Taxonomy" id="1076179"/>
    <lineage>
        <taxon>unclassified sequences</taxon>
        <taxon>metagenomes</taxon>
        <taxon>ecological metagenomes</taxon>
    </lineage>
</organism>
<comment type="caution">
    <text evidence="1">The sequence shown here is derived from an EMBL/GenBank/DDBJ whole genome shotgun (WGS) entry which is preliminary data.</text>
</comment>
<reference evidence="1" key="1">
    <citation type="submission" date="2019-08" db="EMBL/GenBank/DDBJ databases">
        <authorList>
            <person name="Kucharzyk K."/>
            <person name="Murdoch R.W."/>
            <person name="Higgins S."/>
            <person name="Loffler F."/>
        </authorList>
    </citation>
    <scope>NUCLEOTIDE SEQUENCE</scope>
</reference>
<evidence type="ECO:0000313" key="1">
    <source>
        <dbReference type="EMBL" id="MPM95933.1"/>
    </source>
</evidence>
<gene>
    <name evidence="1" type="ORF">SDC9_143089</name>
</gene>